<organism evidence="1 2">
    <name type="scientific">Paraburkholderia acidisoli</name>
    <dbReference type="NCBI Taxonomy" id="2571748"/>
    <lineage>
        <taxon>Bacteria</taxon>
        <taxon>Pseudomonadati</taxon>
        <taxon>Pseudomonadota</taxon>
        <taxon>Betaproteobacteria</taxon>
        <taxon>Burkholderiales</taxon>
        <taxon>Burkholderiaceae</taxon>
        <taxon>Paraburkholderia</taxon>
    </lineage>
</organism>
<dbReference type="Proteomes" id="UP000433577">
    <property type="component" value="Chromosome 2"/>
</dbReference>
<keyword evidence="2" id="KW-1185">Reference proteome</keyword>
<dbReference type="EMBL" id="CP046914">
    <property type="protein sequence ID" value="QGZ63775.1"/>
    <property type="molecule type" value="Genomic_DNA"/>
</dbReference>
<proteinExistence type="predicted"/>
<dbReference type="KEGG" id="pacs:FAZ98_18620"/>
<evidence type="ECO:0000313" key="2">
    <source>
        <dbReference type="Proteomes" id="UP000433577"/>
    </source>
</evidence>
<dbReference type="AlphaFoldDB" id="A0A7Z2GLM2"/>
<gene>
    <name evidence="1" type="ORF">FAZ98_18620</name>
</gene>
<evidence type="ECO:0000313" key="1">
    <source>
        <dbReference type="EMBL" id="QGZ63775.1"/>
    </source>
</evidence>
<sequence length="116" mass="12805">MNIIASTMSYAECYRINGSLPPERIEDLLDGKRVLDQIVSVPGELDEARGCFSGEDFAEKILKGLRELAKRVRGENRETLSGLIEELAQLQTTIAGQAEYGIEKIDSAREMVTSGK</sequence>
<protein>
    <submittedName>
        <fullName evidence="1">Uncharacterized protein</fullName>
    </submittedName>
</protein>
<reference evidence="1 2" key="1">
    <citation type="submission" date="2019-12" db="EMBL/GenBank/DDBJ databases">
        <title>Paraburkholderia acidiphila 7Q-K02 sp. nov and Paraburkholderia acidisoli DHF22 sp. nov., two strains isolated from forest soil.</title>
        <authorList>
            <person name="Gao Z."/>
            <person name="Qiu L."/>
        </authorList>
    </citation>
    <scope>NUCLEOTIDE SEQUENCE [LARGE SCALE GENOMIC DNA]</scope>
    <source>
        <strain evidence="1 2">DHF22</strain>
    </source>
</reference>
<name>A0A7Z2GLM2_9BURK</name>
<accession>A0A7Z2GLM2</accession>
<dbReference type="RefSeq" id="WP_158952765.1">
    <property type="nucleotide sequence ID" value="NZ_CP046914.1"/>
</dbReference>